<dbReference type="EMBL" id="KB742808">
    <property type="protein sequence ID" value="EOB04188.1"/>
    <property type="molecule type" value="Genomic_DNA"/>
</dbReference>
<name>R0LUS8_ANAPL</name>
<gene>
    <name evidence="1" type="ORF">Anapl_00164</name>
</gene>
<sequence length="120" mass="13257">MKGKVSDPLNDPEQLQEESLETMLKNSTNSFLCLYTRSALSEQTSLQLLETKPQEKPTGQKLGSTALSQLLRKLSVALTSIILKVDSFIVPVKRSCQGNLSMQLEKSNFLDSLSQFHGGL</sequence>
<evidence type="ECO:0000313" key="1">
    <source>
        <dbReference type="EMBL" id="EOB04188.1"/>
    </source>
</evidence>
<dbReference type="AlphaFoldDB" id="R0LUS8"/>
<organism evidence="1 2">
    <name type="scientific">Anas platyrhynchos</name>
    <name type="common">Mallard</name>
    <name type="synonym">Anas boschas</name>
    <dbReference type="NCBI Taxonomy" id="8839"/>
    <lineage>
        <taxon>Eukaryota</taxon>
        <taxon>Metazoa</taxon>
        <taxon>Chordata</taxon>
        <taxon>Craniata</taxon>
        <taxon>Vertebrata</taxon>
        <taxon>Euteleostomi</taxon>
        <taxon>Archelosauria</taxon>
        <taxon>Archosauria</taxon>
        <taxon>Dinosauria</taxon>
        <taxon>Saurischia</taxon>
        <taxon>Theropoda</taxon>
        <taxon>Coelurosauria</taxon>
        <taxon>Aves</taxon>
        <taxon>Neognathae</taxon>
        <taxon>Galloanserae</taxon>
        <taxon>Anseriformes</taxon>
        <taxon>Anatidae</taxon>
        <taxon>Anatinae</taxon>
        <taxon>Anas</taxon>
    </lineage>
</organism>
<accession>R0LUS8</accession>
<reference evidence="2" key="1">
    <citation type="journal article" date="2013" name="Nat. Genet.">
        <title>The duck genome and transcriptome provide insight into an avian influenza virus reservoir species.</title>
        <authorList>
            <person name="Huang Y."/>
            <person name="Li Y."/>
            <person name="Burt D.W."/>
            <person name="Chen H."/>
            <person name="Zhang Y."/>
            <person name="Qian W."/>
            <person name="Kim H."/>
            <person name="Gan S."/>
            <person name="Zhao Y."/>
            <person name="Li J."/>
            <person name="Yi K."/>
            <person name="Feng H."/>
            <person name="Zhu P."/>
            <person name="Li B."/>
            <person name="Liu Q."/>
            <person name="Fairley S."/>
            <person name="Magor K.E."/>
            <person name="Du Z."/>
            <person name="Hu X."/>
            <person name="Goodman L."/>
            <person name="Tafer H."/>
            <person name="Vignal A."/>
            <person name="Lee T."/>
            <person name="Kim K.W."/>
            <person name="Sheng Z."/>
            <person name="An Y."/>
            <person name="Searle S."/>
            <person name="Herrero J."/>
            <person name="Groenen M.A."/>
            <person name="Crooijmans R.P."/>
            <person name="Faraut T."/>
            <person name="Cai Q."/>
            <person name="Webster R.G."/>
            <person name="Aldridge J.R."/>
            <person name="Warren W.C."/>
            <person name="Bartschat S."/>
            <person name="Kehr S."/>
            <person name="Marz M."/>
            <person name="Stadler P.F."/>
            <person name="Smith J."/>
            <person name="Kraus R.H."/>
            <person name="Zhao Y."/>
            <person name="Ren L."/>
            <person name="Fei J."/>
            <person name="Morisson M."/>
            <person name="Kaiser P."/>
            <person name="Griffin D.K."/>
            <person name="Rao M."/>
            <person name="Pitel F."/>
            <person name="Wang J."/>
            <person name="Li N."/>
        </authorList>
    </citation>
    <scope>NUCLEOTIDE SEQUENCE [LARGE SCALE GENOMIC DNA]</scope>
</reference>
<proteinExistence type="predicted"/>
<protein>
    <submittedName>
        <fullName evidence="1">Uncharacterized protein</fullName>
    </submittedName>
</protein>
<evidence type="ECO:0000313" key="2">
    <source>
        <dbReference type="Proteomes" id="UP000296049"/>
    </source>
</evidence>
<keyword evidence="2" id="KW-1185">Reference proteome</keyword>
<dbReference type="Proteomes" id="UP000296049">
    <property type="component" value="Unassembled WGS sequence"/>
</dbReference>